<dbReference type="GO" id="GO:0008654">
    <property type="term" value="P:phospholipid biosynthetic process"/>
    <property type="evidence" value="ECO:0007669"/>
    <property type="project" value="UniProtKB-KW"/>
</dbReference>
<keyword evidence="11" id="KW-0443">Lipid metabolism</keyword>
<sequence>MEDLGGLAYTIFTAWLAVIVVCIMLPSMFGVSLGISEVYMKILVKMLEWATLRIQKRFEEHKKIRIVASNDILIEGCTALMSEDIRQALESNTLFFLYPLFTDACVLCCLLPAVINPTPASLCSRVTLATIGISWLVIGATLVGQLPNGRVKNWLSEKVHLVCCRICARALSSAIQYHNKENRPRKGGICVANHTSPIDIIILTNDGCYAMVGQVHGGLMGVIQRAMARSCPHVWFERSEMRDRHLVTKRLREHVFDKEKLPILIFPEGTCINNTSVMMFKKGSFEIGGTIYPVAIK</sequence>
<evidence type="ECO:0000256" key="14">
    <source>
        <dbReference type="ARBA" id="ARBA00023264"/>
    </source>
</evidence>
<comment type="caution">
    <text evidence="18">The sequence shown here is derived from an EMBL/GenBank/DDBJ whole genome shotgun (WGS) entry which is preliminary data.</text>
</comment>
<keyword evidence="10 16" id="KW-1133">Transmembrane helix</keyword>
<evidence type="ECO:0000256" key="10">
    <source>
        <dbReference type="ARBA" id="ARBA00022989"/>
    </source>
</evidence>
<feature type="domain" description="Phospholipid/glycerol acyltransferase" evidence="17">
    <location>
        <begin position="188"/>
        <end position="297"/>
    </location>
</feature>
<evidence type="ECO:0000256" key="12">
    <source>
        <dbReference type="ARBA" id="ARBA00023136"/>
    </source>
</evidence>
<evidence type="ECO:0000256" key="13">
    <source>
        <dbReference type="ARBA" id="ARBA00023209"/>
    </source>
</evidence>
<dbReference type="PANTHER" id="PTHR23063:SF10">
    <property type="entry name" value="GLYCEROL-3-PHOSPHATE ACYLTRANSFERASE 3"/>
    <property type="match status" value="1"/>
</dbReference>
<dbReference type="GO" id="GO:0019432">
    <property type="term" value="P:triglyceride biosynthetic process"/>
    <property type="evidence" value="ECO:0007669"/>
    <property type="project" value="TreeGrafter"/>
</dbReference>
<keyword evidence="19" id="KW-1185">Reference proteome</keyword>
<evidence type="ECO:0000256" key="4">
    <source>
        <dbReference type="ARBA" id="ARBA00005189"/>
    </source>
</evidence>
<evidence type="ECO:0000256" key="8">
    <source>
        <dbReference type="ARBA" id="ARBA00022692"/>
    </source>
</evidence>
<evidence type="ECO:0000313" key="19">
    <source>
        <dbReference type="Proteomes" id="UP000770717"/>
    </source>
</evidence>
<gene>
    <name evidence="18" type="ORF">GDO78_017150</name>
</gene>
<keyword evidence="9" id="KW-0256">Endoplasmic reticulum</keyword>
<evidence type="ECO:0000256" key="16">
    <source>
        <dbReference type="SAM" id="Phobius"/>
    </source>
</evidence>
<dbReference type="OrthoDB" id="10051137at2759"/>
<comment type="pathway">
    <text evidence="2">Phospholipid metabolism; CDP-diacylglycerol biosynthesis; CDP-diacylglycerol from sn-glycerol 3-phosphate: step 1/3.</text>
</comment>
<dbReference type="SMART" id="SM00563">
    <property type="entry name" value="PlsC"/>
    <property type="match status" value="1"/>
</dbReference>
<feature type="transmembrane region" description="Helical" evidence="16">
    <location>
        <begin position="95"/>
        <end position="115"/>
    </location>
</feature>
<evidence type="ECO:0000256" key="5">
    <source>
        <dbReference type="ARBA" id="ARBA00008655"/>
    </source>
</evidence>
<evidence type="ECO:0000256" key="9">
    <source>
        <dbReference type="ARBA" id="ARBA00022824"/>
    </source>
</evidence>
<evidence type="ECO:0000256" key="2">
    <source>
        <dbReference type="ARBA" id="ARBA00004765"/>
    </source>
</evidence>
<evidence type="ECO:0000313" key="18">
    <source>
        <dbReference type="EMBL" id="KAG9466139.1"/>
    </source>
</evidence>
<reference evidence="18" key="1">
    <citation type="thesis" date="2020" institute="ProQuest LLC" country="789 East Eisenhower Parkway, Ann Arbor, MI, USA">
        <title>Comparative Genomics and Chromosome Evolution.</title>
        <authorList>
            <person name="Mudd A.B."/>
        </authorList>
    </citation>
    <scope>NUCLEOTIDE SEQUENCE</scope>
    <source>
        <strain evidence="18">HN-11 Male</strain>
        <tissue evidence="18">Kidney and liver</tissue>
    </source>
</reference>
<comment type="pathway">
    <text evidence="4">Lipid metabolism.</text>
</comment>
<dbReference type="Proteomes" id="UP000770717">
    <property type="component" value="Unassembled WGS sequence"/>
</dbReference>
<dbReference type="Pfam" id="PF01553">
    <property type="entry name" value="Acyltransferase"/>
    <property type="match status" value="1"/>
</dbReference>
<accession>A0A8J6BAF1</accession>
<dbReference type="GO" id="GO:0005789">
    <property type="term" value="C:endoplasmic reticulum membrane"/>
    <property type="evidence" value="ECO:0007669"/>
    <property type="project" value="UniProtKB-SubCell"/>
</dbReference>
<keyword evidence="8 16" id="KW-0812">Transmembrane</keyword>
<name>A0A8J6BAF1_ELECQ</name>
<dbReference type="CDD" id="cd07991">
    <property type="entry name" value="LPLAT_LPCAT1-like"/>
    <property type="match status" value="1"/>
</dbReference>
<evidence type="ECO:0000256" key="6">
    <source>
        <dbReference type="ARBA" id="ARBA00022516"/>
    </source>
</evidence>
<keyword evidence="13" id="KW-0594">Phospholipid biosynthesis</keyword>
<dbReference type="InterPro" id="IPR002123">
    <property type="entry name" value="Plipid/glycerol_acylTrfase"/>
</dbReference>
<dbReference type="EMBL" id="WNTK01002327">
    <property type="protein sequence ID" value="KAG9466139.1"/>
    <property type="molecule type" value="Genomic_DNA"/>
</dbReference>
<protein>
    <recommendedName>
        <fullName evidence="17">Phospholipid/glycerol acyltransferase domain-containing protein</fullName>
    </recommendedName>
</protein>
<evidence type="ECO:0000256" key="15">
    <source>
        <dbReference type="ARBA" id="ARBA00023315"/>
    </source>
</evidence>
<keyword evidence="6" id="KW-0444">Lipid biosynthesis</keyword>
<dbReference type="GO" id="GO:0004366">
    <property type="term" value="F:glycerol-3-phosphate O-acyltransferase activity"/>
    <property type="evidence" value="ECO:0007669"/>
    <property type="project" value="TreeGrafter"/>
</dbReference>
<comment type="pathway">
    <text evidence="3">Glycerolipid metabolism; triacylglycerol biosynthesis.</text>
</comment>
<evidence type="ECO:0000259" key="17">
    <source>
        <dbReference type="SMART" id="SM00563"/>
    </source>
</evidence>
<keyword evidence="14" id="KW-1208">Phospholipid metabolism</keyword>
<dbReference type="PANTHER" id="PTHR23063">
    <property type="entry name" value="PHOSPHOLIPID ACYLTRANSFERASE"/>
    <property type="match status" value="1"/>
</dbReference>
<comment type="similarity">
    <text evidence="5">Belongs to the 1-acyl-sn-glycerol-3-phosphate acyltransferase family.</text>
</comment>
<feature type="non-terminal residue" evidence="18">
    <location>
        <position position="297"/>
    </location>
</feature>
<evidence type="ECO:0000256" key="11">
    <source>
        <dbReference type="ARBA" id="ARBA00023098"/>
    </source>
</evidence>
<feature type="transmembrane region" description="Helical" evidence="16">
    <location>
        <begin position="127"/>
        <end position="146"/>
    </location>
</feature>
<dbReference type="InterPro" id="IPR045252">
    <property type="entry name" value="LPCAT1-like"/>
</dbReference>
<dbReference type="AlphaFoldDB" id="A0A8J6BAF1"/>
<keyword evidence="15" id="KW-0012">Acyltransferase</keyword>
<evidence type="ECO:0000256" key="7">
    <source>
        <dbReference type="ARBA" id="ARBA00022679"/>
    </source>
</evidence>
<keyword evidence="7" id="KW-0808">Transferase</keyword>
<comment type="subcellular location">
    <subcellularLocation>
        <location evidence="1">Endoplasmic reticulum membrane</location>
        <topology evidence="1">Multi-pass membrane protein</topology>
    </subcellularLocation>
</comment>
<keyword evidence="12 16" id="KW-0472">Membrane</keyword>
<organism evidence="18 19">
    <name type="scientific">Eleutherodactylus coqui</name>
    <name type="common">Puerto Rican coqui</name>
    <dbReference type="NCBI Taxonomy" id="57060"/>
    <lineage>
        <taxon>Eukaryota</taxon>
        <taxon>Metazoa</taxon>
        <taxon>Chordata</taxon>
        <taxon>Craniata</taxon>
        <taxon>Vertebrata</taxon>
        <taxon>Euteleostomi</taxon>
        <taxon>Amphibia</taxon>
        <taxon>Batrachia</taxon>
        <taxon>Anura</taxon>
        <taxon>Neobatrachia</taxon>
        <taxon>Hyloidea</taxon>
        <taxon>Eleutherodactylidae</taxon>
        <taxon>Eleutherodactylinae</taxon>
        <taxon>Eleutherodactylus</taxon>
        <taxon>Eleutherodactylus</taxon>
    </lineage>
</organism>
<evidence type="ECO:0000256" key="3">
    <source>
        <dbReference type="ARBA" id="ARBA00004771"/>
    </source>
</evidence>
<evidence type="ECO:0000256" key="1">
    <source>
        <dbReference type="ARBA" id="ARBA00004477"/>
    </source>
</evidence>
<feature type="transmembrane region" description="Helical" evidence="16">
    <location>
        <begin position="12"/>
        <end position="35"/>
    </location>
</feature>
<dbReference type="SUPFAM" id="SSF69593">
    <property type="entry name" value="Glycerol-3-phosphate (1)-acyltransferase"/>
    <property type="match status" value="1"/>
</dbReference>
<proteinExistence type="inferred from homology"/>